<evidence type="ECO:0000313" key="1">
    <source>
        <dbReference type="EMBL" id="SDL33197.1"/>
    </source>
</evidence>
<gene>
    <name evidence="1" type="ORF">SAMN05421806_12817</name>
</gene>
<dbReference type="Gene3D" id="3.30.420.240">
    <property type="match status" value="1"/>
</dbReference>
<dbReference type="Proteomes" id="UP000199155">
    <property type="component" value="Unassembled WGS sequence"/>
</dbReference>
<dbReference type="STRING" id="417292.SAMN05421806_12817"/>
<protein>
    <submittedName>
        <fullName evidence="1">Phage terminase-like protein, large subunit, contains N-terminal HTH domain</fullName>
    </submittedName>
</protein>
<dbReference type="RefSeq" id="WP_093617854.1">
    <property type="nucleotide sequence ID" value="NZ_FNFF01000028.1"/>
</dbReference>
<sequence>MPWRGPEYEGELPTLGWQVLDWMTAYLAAPDRAEYEPYVPTAEMAEFVLRYYELNPITGRRIIRRGVISRPRGWGKSPFVSAIALAEACGPVVPDGWDADGEPVGMGWDRVRTPLVQLAAATEKQTENSWMPLLEMARSGPAVDEYGLEPLDTVVYLRRGKIEPITASATSAKGAKACFASLDQTEDWLPANGGRKLAKTMRFNAGKIGGSLIETPNAFTPGEESVAEQSAADWKAIREGRSRGAGLLYDHREAPADTDMTDEQSLVYGLRVAYGDSSDHPDGCVLHDPPCAPGWSPIERLAADFWDTSNDPQELRADYLNQITHAADSWLSEPEVRAASDLDKVVEPGERIVLGFDGSRKRNRKVTDATALVGCRLSDGHVFPIGVWEQPDRMPVGPDGKPGEWQVPVVEVLAAVHEAFDRYDVVGMYADPAKWESHVADWEAAYGRRLKVQATRAHPVEWWMTGGRSVLIVRALEKFHTALVEGELTHDGSSSLVRHLLNARRRKTRSGIQITKEHPDSAKKIDAAVAAVLAWQCRLDAIAAGVNAEEPEMWGGTF</sequence>
<organism evidence="1 2">
    <name type="scientific">Streptomyces indicus</name>
    <dbReference type="NCBI Taxonomy" id="417292"/>
    <lineage>
        <taxon>Bacteria</taxon>
        <taxon>Bacillati</taxon>
        <taxon>Actinomycetota</taxon>
        <taxon>Actinomycetes</taxon>
        <taxon>Kitasatosporales</taxon>
        <taxon>Streptomycetaceae</taxon>
        <taxon>Streptomyces</taxon>
    </lineage>
</organism>
<dbReference type="AlphaFoldDB" id="A0A1G9J6L4"/>
<accession>A0A1G9J6L4</accession>
<proteinExistence type="predicted"/>
<keyword evidence="2" id="KW-1185">Reference proteome</keyword>
<name>A0A1G9J6L4_9ACTN</name>
<dbReference type="EMBL" id="FNFF01000028">
    <property type="protein sequence ID" value="SDL33197.1"/>
    <property type="molecule type" value="Genomic_DNA"/>
</dbReference>
<dbReference type="OrthoDB" id="3197057at2"/>
<evidence type="ECO:0000313" key="2">
    <source>
        <dbReference type="Proteomes" id="UP000199155"/>
    </source>
</evidence>
<reference evidence="1 2" key="1">
    <citation type="submission" date="2016-10" db="EMBL/GenBank/DDBJ databases">
        <authorList>
            <person name="de Groot N.N."/>
        </authorList>
    </citation>
    <scope>NUCLEOTIDE SEQUENCE [LARGE SCALE GENOMIC DNA]</scope>
    <source>
        <strain evidence="1 2">CGMCC 4.5727</strain>
    </source>
</reference>